<protein>
    <submittedName>
        <fullName evidence="2">Putative fibroblast growth factor receptor-like 1-like</fullName>
    </submittedName>
</protein>
<dbReference type="PROSITE" id="PS50835">
    <property type="entry name" value="IG_LIKE"/>
    <property type="match status" value="1"/>
</dbReference>
<evidence type="ECO:0000313" key="3">
    <source>
        <dbReference type="Proteomes" id="UP000230750"/>
    </source>
</evidence>
<dbReference type="PANTHER" id="PTHR24416:SF611">
    <property type="entry name" value="TYROSINE-PROTEIN KINASE TRANSMEMBRANE RECEPTOR ROR"/>
    <property type="match status" value="1"/>
</dbReference>
<dbReference type="SUPFAM" id="SSF56112">
    <property type="entry name" value="Protein kinase-like (PK-like)"/>
    <property type="match status" value="1"/>
</dbReference>
<name>A0A2G8KNH1_STIJA</name>
<keyword evidence="2" id="KW-0675">Receptor</keyword>
<dbReference type="AlphaFoldDB" id="A0A2G8KNH1"/>
<keyword evidence="3" id="KW-1185">Reference proteome</keyword>
<dbReference type="PANTHER" id="PTHR24416">
    <property type="entry name" value="TYROSINE-PROTEIN KINASE RECEPTOR"/>
    <property type="match status" value="1"/>
</dbReference>
<evidence type="ECO:0000259" key="1">
    <source>
        <dbReference type="PROSITE" id="PS50835"/>
    </source>
</evidence>
<sequence>MKLTSNYSLVLLHPAVSDTGTYICMQRGSVLEEYNVEIKVSPNAFYLEVNNMNVSDGDHIFLLGDENINASCHLVGARQSNNLTWQVKSETVIPSHYSFPTSNNEAFDIVSRIYFQPNTSNGTIACLLLSSDSTTEQNITVQFSTNETIHLSIVEPNGSIWTYMVTKVVTSVFGFFVITTLVCLACIKDTAEVKDLLNFRKTDNQLLVLRKHHNIVSIIGIAVDDIPFYVYLEYMENGTLRNFMLRNYQQKRDSESISDSQQRVSSEEQKLNLVRFSVDVVEGMSYLFVNKVLGFLARHVRVVLTIICSPKDQKGVSSQWSLHWIKVARRKLIVRKPWLRNPPETPFLTTIVLDYQSVRVPSVLNINYRMKCYFPDPTSTMKEKACFEAFGHKYWRDRDVI</sequence>
<feature type="domain" description="Ig-like" evidence="1">
    <location>
        <begin position="42"/>
        <end position="142"/>
    </location>
</feature>
<dbReference type="GO" id="GO:0007169">
    <property type="term" value="P:cell surface receptor protein tyrosine kinase signaling pathway"/>
    <property type="evidence" value="ECO:0007669"/>
    <property type="project" value="TreeGrafter"/>
</dbReference>
<dbReference type="GO" id="GO:0043235">
    <property type="term" value="C:receptor complex"/>
    <property type="evidence" value="ECO:0007669"/>
    <property type="project" value="TreeGrafter"/>
</dbReference>
<dbReference type="EMBL" id="MRZV01000461">
    <property type="protein sequence ID" value="PIK49527.1"/>
    <property type="molecule type" value="Genomic_DNA"/>
</dbReference>
<dbReference type="InterPro" id="IPR001245">
    <property type="entry name" value="Ser-Thr/Tyr_kinase_cat_dom"/>
</dbReference>
<dbReference type="InterPro" id="IPR050122">
    <property type="entry name" value="RTK"/>
</dbReference>
<comment type="caution">
    <text evidence="2">The sequence shown here is derived from an EMBL/GenBank/DDBJ whole genome shotgun (WGS) entry which is preliminary data.</text>
</comment>
<dbReference type="Gene3D" id="1.10.510.10">
    <property type="entry name" value="Transferase(Phosphotransferase) domain 1"/>
    <property type="match status" value="1"/>
</dbReference>
<evidence type="ECO:0000313" key="2">
    <source>
        <dbReference type="EMBL" id="PIK49527.1"/>
    </source>
</evidence>
<dbReference type="InterPro" id="IPR007110">
    <property type="entry name" value="Ig-like_dom"/>
</dbReference>
<dbReference type="GO" id="GO:0005886">
    <property type="term" value="C:plasma membrane"/>
    <property type="evidence" value="ECO:0007669"/>
    <property type="project" value="TreeGrafter"/>
</dbReference>
<organism evidence="2 3">
    <name type="scientific">Stichopus japonicus</name>
    <name type="common">Sea cucumber</name>
    <dbReference type="NCBI Taxonomy" id="307972"/>
    <lineage>
        <taxon>Eukaryota</taxon>
        <taxon>Metazoa</taxon>
        <taxon>Echinodermata</taxon>
        <taxon>Eleutherozoa</taxon>
        <taxon>Echinozoa</taxon>
        <taxon>Holothuroidea</taxon>
        <taxon>Aspidochirotacea</taxon>
        <taxon>Aspidochirotida</taxon>
        <taxon>Stichopodidae</taxon>
        <taxon>Apostichopus</taxon>
    </lineage>
</organism>
<dbReference type="InterPro" id="IPR011009">
    <property type="entry name" value="Kinase-like_dom_sf"/>
</dbReference>
<accession>A0A2G8KNH1</accession>
<gene>
    <name evidence="2" type="ORF">BSL78_13587</name>
</gene>
<dbReference type="GO" id="GO:0004714">
    <property type="term" value="F:transmembrane receptor protein tyrosine kinase activity"/>
    <property type="evidence" value="ECO:0007669"/>
    <property type="project" value="TreeGrafter"/>
</dbReference>
<reference evidence="2 3" key="1">
    <citation type="journal article" date="2017" name="PLoS Biol.">
        <title>The sea cucumber genome provides insights into morphological evolution and visceral regeneration.</title>
        <authorList>
            <person name="Zhang X."/>
            <person name="Sun L."/>
            <person name="Yuan J."/>
            <person name="Sun Y."/>
            <person name="Gao Y."/>
            <person name="Zhang L."/>
            <person name="Li S."/>
            <person name="Dai H."/>
            <person name="Hamel J.F."/>
            <person name="Liu C."/>
            <person name="Yu Y."/>
            <person name="Liu S."/>
            <person name="Lin W."/>
            <person name="Guo K."/>
            <person name="Jin S."/>
            <person name="Xu P."/>
            <person name="Storey K.B."/>
            <person name="Huan P."/>
            <person name="Zhang T."/>
            <person name="Zhou Y."/>
            <person name="Zhang J."/>
            <person name="Lin C."/>
            <person name="Li X."/>
            <person name="Xing L."/>
            <person name="Huo D."/>
            <person name="Sun M."/>
            <person name="Wang L."/>
            <person name="Mercier A."/>
            <person name="Li F."/>
            <person name="Yang H."/>
            <person name="Xiang J."/>
        </authorList>
    </citation>
    <scope>NUCLEOTIDE SEQUENCE [LARGE SCALE GENOMIC DNA]</scope>
    <source>
        <strain evidence="2">Shaxun</strain>
        <tissue evidence="2">Muscle</tissue>
    </source>
</reference>
<dbReference type="Pfam" id="PF07714">
    <property type="entry name" value="PK_Tyr_Ser-Thr"/>
    <property type="match status" value="1"/>
</dbReference>
<dbReference type="STRING" id="307972.A0A2G8KNH1"/>
<proteinExistence type="predicted"/>
<dbReference type="Proteomes" id="UP000230750">
    <property type="component" value="Unassembled WGS sequence"/>
</dbReference>